<dbReference type="InterPro" id="IPR038434">
    <property type="entry name" value="YARHG_sf"/>
</dbReference>
<accession>A0A2N0B9K7</accession>
<feature type="domain" description="YARHG" evidence="2">
    <location>
        <begin position="25"/>
        <end position="103"/>
    </location>
</feature>
<protein>
    <recommendedName>
        <fullName evidence="2">YARHG domain-containing protein</fullName>
    </recommendedName>
</protein>
<comment type="caution">
    <text evidence="3">The sequence shown here is derived from an EMBL/GenBank/DDBJ whole genome shotgun (WGS) entry which is preliminary data.</text>
</comment>
<evidence type="ECO:0000256" key="1">
    <source>
        <dbReference type="SAM" id="Phobius"/>
    </source>
</evidence>
<sequence>MRRENPETEISKMRIIRRSQRIATLLFAISCISFSLYSEIGNNRLEELILKRNELFARRGYKFKNGILYSHFREFDWYRPREKEVALSQEDKKRAEELLKSEKELSSRYADFLTDEIQWKEGEGEYFGTAEKTAIPQEHRRNPALLTETIPYRSEDFFTASIRPIGNGNDPKLFDSIRAAKKGELDSVRYFIRTYSKDGRYARLWQCYADSIQQELCDTKFVLEKDRLLAVSHAVAQTSYLQEWIYIYLDGKLYSGRFRMKSAGKIERNLDYHYE</sequence>
<dbReference type="Gene3D" id="1.20.58.1690">
    <property type="match status" value="1"/>
</dbReference>
<dbReference type="EMBL" id="NPEF01000078">
    <property type="protein sequence ID" value="PJZ93178.1"/>
    <property type="molecule type" value="Genomic_DNA"/>
</dbReference>
<keyword evidence="1" id="KW-0812">Transmembrane</keyword>
<dbReference type="InterPro" id="IPR025582">
    <property type="entry name" value="YARHG_dom"/>
</dbReference>
<name>A0A2N0B9K7_9LEPT</name>
<keyword evidence="1" id="KW-0472">Membrane</keyword>
<evidence type="ECO:0000259" key="2">
    <source>
        <dbReference type="SMART" id="SM01324"/>
    </source>
</evidence>
<evidence type="ECO:0000313" key="3">
    <source>
        <dbReference type="EMBL" id="PJZ93178.1"/>
    </source>
</evidence>
<keyword evidence="1" id="KW-1133">Transmembrane helix</keyword>
<reference evidence="3" key="1">
    <citation type="submission" date="2017-07" db="EMBL/GenBank/DDBJ databases">
        <title>Leptospira spp. isolated from tropical soils.</title>
        <authorList>
            <person name="Thibeaux R."/>
            <person name="Iraola G."/>
            <person name="Ferres I."/>
            <person name="Bierque E."/>
            <person name="Girault D."/>
            <person name="Soupe-Gilbert M.-E."/>
            <person name="Picardeau M."/>
            <person name="Goarant C."/>
        </authorList>
    </citation>
    <scope>NUCLEOTIDE SEQUENCE [LARGE SCALE GENOMIC DNA]</scope>
    <source>
        <strain evidence="3">ATI7-C-A5</strain>
    </source>
</reference>
<proteinExistence type="predicted"/>
<dbReference type="AlphaFoldDB" id="A0A2N0B9K7"/>
<organism evidence="3">
    <name type="scientific">Leptospira ellisii</name>
    <dbReference type="NCBI Taxonomy" id="2023197"/>
    <lineage>
        <taxon>Bacteria</taxon>
        <taxon>Pseudomonadati</taxon>
        <taxon>Spirochaetota</taxon>
        <taxon>Spirochaetia</taxon>
        <taxon>Leptospirales</taxon>
        <taxon>Leptospiraceae</taxon>
        <taxon>Leptospira</taxon>
    </lineage>
</organism>
<feature type="transmembrane region" description="Helical" evidence="1">
    <location>
        <begin position="21"/>
        <end position="38"/>
    </location>
</feature>
<dbReference type="SMART" id="SM01324">
    <property type="entry name" value="YARHG"/>
    <property type="match status" value="1"/>
</dbReference>
<dbReference type="OrthoDB" id="345158at2"/>
<gene>
    <name evidence="3" type="ORF">CH379_09195</name>
</gene>
<dbReference type="Pfam" id="PF13308">
    <property type="entry name" value="YARHG"/>
    <property type="match status" value="1"/>
</dbReference>
<accession>A0A2N0BL63</accession>